<gene>
    <name evidence="2" type="ORF">BACT_1419</name>
</gene>
<sequence>MPSKETRDKKTASAWKRWGAPATVVVVVASFASGWGLYRWNVEKHNEALTECRQAETRLTTTAKTGETKLLAEARMVRTDQVVDAGTVTAFQKDALPAEPVKPATCQASQDETALRAAAERMDTQADSRKAAIAKAERAAKAVLASRDAKSLADAKAALKAKQDEGSARLAQTDGQVADDATRERLLQALDAAGKVSSSKPSDYQQAQAAIQAALDQVNASAQAKAEADAQAAQQPAPSYGGVGSAPSYRPPANRGGGGGGYAPAPAPAPAPAAHAAPQGGGSSAQSRLPPLDTNHHGCNPDGSCGIG</sequence>
<name>A0A086Z2G2_9BIFI</name>
<evidence type="ECO:0000256" key="1">
    <source>
        <dbReference type="SAM" id="MobiDB-lite"/>
    </source>
</evidence>
<evidence type="ECO:0000313" key="2">
    <source>
        <dbReference type="EMBL" id="KFI40712.1"/>
    </source>
</evidence>
<evidence type="ECO:0000313" key="3">
    <source>
        <dbReference type="Proteomes" id="UP000029015"/>
    </source>
</evidence>
<organism evidence="2 3">
    <name type="scientific">Bifidobacterium actinocoloniiforme DSM 22766</name>
    <dbReference type="NCBI Taxonomy" id="1437605"/>
    <lineage>
        <taxon>Bacteria</taxon>
        <taxon>Bacillati</taxon>
        <taxon>Actinomycetota</taxon>
        <taxon>Actinomycetes</taxon>
        <taxon>Bifidobacteriales</taxon>
        <taxon>Bifidobacteriaceae</taxon>
        <taxon>Bifidobacterium</taxon>
    </lineage>
</organism>
<feature type="compositionally biased region" description="Low complexity" evidence="1">
    <location>
        <begin position="226"/>
        <end position="237"/>
    </location>
</feature>
<dbReference type="OrthoDB" id="3240618at2"/>
<dbReference type="Proteomes" id="UP000029015">
    <property type="component" value="Unassembled WGS sequence"/>
</dbReference>
<keyword evidence="3" id="KW-1185">Reference proteome</keyword>
<proteinExistence type="predicted"/>
<feature type="region of interest" description="Disordered" evidence="1">
    <location>
        <begin position="226"/>
        <end position="308"/>
    </location>
</feature>
<comment type="caution">
    <text evidence="2">The sequence shown here is derived from an EMBL/GenBank/DDBJ whole genome shotgun (WGS) entry which is preliminary data.</text>
</comment>
<accession>A0A086Z2G2</accession>
<evidence type="ECO:0008006" key="4">
    <source>
        <dbReference type="Google" id="ProtNLM"/>
    </source>
</evidence>
<reference evidence="2 3" key="1">
    <citation type="submission" date="2014-03" db="EMBL/GenBank/DDBJ databases">
        <title>Genomics of Bifidobacteria.</title>
        <authorList>
            <person name="Ventura M."/>
            <person name="Milani C."/>
            <person name="Lugli G.A."/>
        </authorList>
    </citation>
    <scope>NUCLEOTIDE SEQUENCE [LARGE SCALE GENOMIC DNA]</scope>
    <source>
        <strain evidence="2 3">DSM 22766</strain>
    </source>
</reference>
<dbReference type="EMBL" id="JGYK01000001">
    <property type="protein sequence ID" value="KFI40712.1"/>
    <property type="molecule type" value="Genomic_DNA"/>
</dbReference>
<dbReference type="RefSeq" id="WP_144418946.1">
    <property type="nucleotide sequence ID" value="NZ_CP011786.1"/>
</dbReference>
<dbReference type="AlphaFoldDB" id="A0A086Z2G2"/>
<protein>
    <recommendedName>
        <fullName evidence="4">Colicin transporter</fullName>
    </recommendedName>
</protein>
<dbReference type="eggNOG" id="ENOG502ZIJN">
    <property type="taxonomic scope" value="Bacteria"/>
</dbReference>